<protein>
    <submittedName>
        <fullName evidence="1">Uncharacterized protein</fullName>
    </submittedName>
</protein>
<accession>A0A2G6KH72</accession>
<organism evidence="1 2">
    <name type="scientific">candidate division KSB3 bacterium</name>
    <dbReference type="NCBI Taxonomy" id="2044937"/>
    <lineage>
        <taxon>Bacteria</taxon>
        <taxon>candidate division KSB3</taxon>
    </lineage>
</organism>
<dbReference type="Proteomes" id="UP000230821">
    <property type="component" value="Unassembled WGS sequence"/>
</dbReference>
<evidence type="ECO:0000313" key="1">
    <source>
        <dbReference type="EMBL" id="PIE35016.1"/>
    </source>
</evidence>
<name>A0A2G6KH72_9BACT</name>
<gene>
    <name evidence="1" type="ORF">CSA56_05930</name>
</gene>
<comment type="caution">
    <text evidence="1">The sequence shown here is derived from an EMBL/GenBank/DDBJ whole genome shotgun (WGS) entry which is preliminary data.</text>
</comment>
<reference evidence="1 2" key="1">
    <citation type="submission" date="2017-10" db="EMBL/GenBank/DDBJ databases">
        <title>Novel microbial diversity and functional potential in the marine mammal oral microbiome.</title>
        <authorList>
            <person name="Dudek N.K."/>
            <person name="Sun C.L."/>
            <person name="Burstein D."/>
            <person name="Kantor R.S."/>
            <person name="Aliaga Goltsman D.S."/>
            <person name="Bik E.M."/>
            <person name="Thomas B.C."/>
            <person name="Banfield J.F."/>
            <person name="Relman D.A."/>
        </authorList>
    </citation>
    <scope>NUCLEOTIDE SEQUENCE [LARGE SCALE GENOMIC DNA]</scope>
    <source>
        <strain evidence="1">DOLJORAL78_47_16</strain>
    </source>
</reference>
<sequence length="70" mass="8328">MDTQHRNVENFFGRLPVHYAYLEKSERKYRHHNKSYFLRNTETYGGLKDATDSLEPPKKSALFFKSAVDF</sequence>
<dbReference type="AlphaFoldDB" id="A0A2G6KH72"/>
<evidence type="ECO:0000313" key="2">
    <source>
        <dbReference type="Proteomes" id="UP000230821"/>
    </source>
</evidence>
<proteinExistence type="predicted"/>
<dbReference type="EMBL" id="PDSK01000067">
    <property type="protein sequence ID" value="PIE35016.1"/>
    <property type="molecule type" value="Genomic_DNA"/>
</dbReference>